<accession>A0A0N1QWQ3</accession>
<dbReference type="Proteomes" id="UP000001865">
    <property type="component" value="Chromosome"/>
</dbReference>
<reference evidence="1 2" key="1">
    <citation type="journal article" date="2011" name="J. Bacteriol.">
        <title>Comparative genomics of 28 Salmonella enterica isolates: evidence for CRISPR-mediated adaptive sublineage evolution.</title>
        <authorList>
            <person name="Fricke W.F."/>
            <person name="Mammel M.K."/>
            <person name="McDermott P.F."/>
            <person name="Tartera C."/>
            <person name="White D.G."/>
            <person name="Leclerc J.E."/>
            <person name="Ravel J."/>
            <person name="Cebula T.A."/>
        </authorList>
    </citation>
    <scope>NUCLEOTIDE SEQUENCE [LARGE SCALE GENOMIC DNA]</scope>
    <source>
        <strain evidence="1 2">CVM19633</strain>
    </source>
</reference>
<gene>
    <name evidence="1" type="ordered locus">SeSA_A4146</name>
</gene>
<proteinExistence type="predicted"/>
<dbReference type="HOGENOM" id="CLU_213373_0_0_6"/>
<dbReference type="EMBL" id="CP001127">
    <property type="protein sequence ID" value="ACF90836.1"/>
    <property type="molecule type" value="Genomic_DNA"/>
</dbReference>
<name>A0A0N1QWQ3_SALSV</name>
<dbReference type="KEGG" id="sew:SeSA_A4146"/>
<dbReference type="AlphaFoldDB" id="A0A0N1QWQ3"/>
<organism evidence="1 2">
    <name type="scientific">Salmonella schwarzengrund (strain CVM19633)</name>
    <dbReference type="NCBI Taxonomy" id="439843"/>
    <lineage>
        <taxon>Bacteria</taxon>
        <taxon>Pseudomonadati</taxon>
        <taxon>Pseudomonadota</taxon>
        <taxon>Gammaproteobacteria</taxon>
        <taxon>Enterobacterales</taxon>
        <taxon>Enterobacteriaceae</taxon>
        <taxon>Salmonella</taxon>
    </lineage>
</organism>
<evidence type="ECO:0000313" key="1">
    <source>
        <dbReference type="EMBL" id="ACF90836.1"/>
    </source>
</evidence>
<sequence>MFSVSFQPLIPHVLPLWFIGDIPGFICRYSVTNNLLIYNHFIKNILFCLRQATR</sequence>
<protein>
    <submittedName>
        <fullName evidence="1">Uncharacterized protein</fullName>
    </submittedName>
</protein>
<evidence type="ECO:0000313" key="2">
    <source>
        <dbReference type="Proteomes" id="UP000001865"/>
    </source>
</evidence>